<proteinExistence type="predicted"/>
<feature type="domain" description="Isochorismatase-like" evidence="2">
    <location>
        <begin position="17"/>
        <end position="160"/>
    </location>
</feature>
<dbReference type="AlphaFoldDB" id="A0A926JSG7"/>
<organism evidence="3 4">
    <name type="scientific">Sinomicrobium weinanense</name>
    <dbReference type="NCBI Taxonomy" id="2842200"/>
    <lineage>
        <taxon>Bacteria</taxon>
        <taxon>Pseudomonadati</taxon>
        <taxon>Bacteroidota</taxon>
        <taxon>Flavobacteriia</taxon>
        <taxon>Flavobacteriales</taxon>
        <taxon>Flavobacteriaceae</taxon>
        <taxon>Sinomicrobium</taxon>
    </lineage>
</organism>
<reference evidence="3 4" key="1">
    <citation type="submission" date="2020-09" db="EMBL/GenBank/DDBJ databases">
        <title>Sinomicrobium weinanense sp. nov., a halophilic bacteria isolated from saline-alkali soil.</title>
        <authorList>
            <person name="Wu P."/>
            <person name="Ren H."/>
            <person name="Mei Y."/>
            <person name="Liang Y."/>
            <person name="Chen Z."/>
        </authorList>
    </citation>
    <scope>NUCLEOTIDE SEQUENCE [LARGE SCALE GENOMIC DNA]</scope>
    <source>
        <strain evidence="3 4">FJxs</strain>
    </source>
</reference>
<dbReference type="EMBL" id="JACVDC010000027">
    <property type="protein sequence ID" value="MBC9796443.1"/>
    <property type="molecule type" value="Genomic_DNA"/>
</dbReference>
<dbReference type="InterPro" id="IPR050272">
    <property type="entry name" value="Isochorismatase-like_hydrls"/>
</dbReference>
<gene>
    <name evidence="3" type="ORF">IBL28_10710</name>
</gene>
<dbReference type="Pfam" id="PF00857">
    <property type="entry name" value="Isochorismatase"/>
    <property type="match status" value="1"/>
</dbReference>
<evidence type="ECO:0000259" key="2">
    <source>
        <dbReference type="Pfam" id="PF00857"/>
    </source>
</evidence>
<evidence type="ECO:0000313" key="3">
    <source>
        <dbReference type="EMBL" id="MBC9796443.1"/>
    </source>
</evidence>
<keyword evidence="4" id="KW-1185">Reference proteome</keyword>
<accession>A0A926JSG7</accession>
<protein>
    <submittedName>
        <fullName evidence="3">Cysteine hydrolase</fullName>
    </submittedName>
</protein>
<sequence>MAQNTTETTPFAENGKTALVIIDIQNDYFPGGTMELVSADEKAQNATKMLSYFRDNDMPVIHVKHIALQDGATFFLPNTKGAEIHKSVTPLKTEKIITKNYPNSFRDTKLLDYLKENNISNLVILGMMTDVCVDATTRAAMDYGFNNTIIADAVTTRDRELNGKIIPAEQVTESYLAGLNALDGLYAKIITSKTYLQQEQK</sequence>
<dbReference type="GO" id="GO:0016787">
    <property type="term" value="F:hydrolase activity"/>
    <property type="evidence" value="ECO:0007669"/>
    <property type="project" value="UniProtKB-KW"/>
</dbReference>
<dbReference type="Gene3D" id="3.40.50.850">
    <property type="entry name" value="Isochorismatase-like"/>
    <property type="match status" value="1"/>
</dbReference>
<evidence type="ECO:0000313" key="4">
    <source>
        <dbReference type="Proteomes" id="UP000653730"/>
    </source>
</evidence>
<dbReference type="PANTHER" id="PTHR43540:SF1">
    <property type="entry name" value="ISOCHORISMATASE HYDROLASE"/>
    <property type="match status" value="1"/>
</dbReference>
<dbReference type="Proteomes" id="UP000653730">
    <property type="component" value="Unassembled WGS sequence"/>
</dbReference>
<dbReference type="InterPro" id="IPR000868">
    <property type="entry name" value="Isochorismatase-like_dom"/>
</dbReference>
<dbReference type="PANTHER" id="PTHR43540">
    <property type="entry name" value="PEROXYUREIDOACRYLATE/UREIDOACRYLATE AMIDOHYDROLASE-RELATED"/>
    <property type="match status" value="1"/>
</dbReference>
<comment type="caution">
    <text evidence="3">The sequence shown here is derived from an EMBL/GenBank/DDBJ whole genome shotgun (WGS) entry which is preliminary data.</text>
</comment>
<dbReference type="SUPFAM" id="SSF52499">
    <property type="entry name" value="Isochorismatase-like hydrolases"/>
    <property type="match status" value="1"/>
</dbReference>
<keyword evidence="1 3" id="KW-0378">Hydrolase</keyword>
<evidence type="ECO:0000256" key="1">
    <source>
        <dbReference type="ARBA" id="ARBA00022801"/>
    </source>
</evidence>
<dbReference type="CDD" id="cd01014">
    <property type="entry name" value="nicotinamidase_related"/>
    <property type="match status" value="1"/>
</dbReference>
<dbReference type="InterPro" id="IPR036380">
    <property type="entry name" value="Isochorismatase-like_sf"/>
</dbReference>
<name>A0A926JSG7_9FLAO</name>